<comment type="caution">
    <text evidence="3">The sequence shown here is derived from an EMBL/GenBank/DDBJ whole genome shotgun (WGS) entry which is preliminary data.</text>
</comment>
<reference evidence="4" key="1">
    <citation type="journal article" date="2019" name="Int. J. Syst. Evol. Microbiol.">
        <title>The Global Catalogue of Microorganisms (GCM) 10K type strain sequencing project: providing services to taxonomists for standard genome sequencing and annotation.</title>
        <authorList>
            <consortium name="The Broad Institute Genomics Platform"/>
            <consortium name="The Broad Institute Genome Sequencing Center for Infectious Disease"/>
            <person name="Wu L."/>
            <person name="Ma J."/>
        </authorList>
    </citation>
    <scope>NUCLEOTIDE SEQUENCE [LARGE SCALE GENOMIC DNA]</scope>
    <source>
        <strain evidence="4">CGMCC 1.12811</strain>
    </source>
</reference>
<keyword evidence="2" id="KW-0472">Membrane</keyword>
<evidence type="ECO:0000256" key="1">
    <source>
        <dbReference type="SAM" id="Coils"/>
    </source>
</evidence>
<name>A0ABQ1HNX6_9FLAO</name>
<evidence type="ECO:0000313" key="4">
    <source>
        <dbReference type="Proteomes" id="UP000658793"/>
    </source>
</evidence>
<dbReference type="Proteomes" id="UP000658793">
    <property type="component" value="Unassembled WGS sequence"/>
</dbReference>
<evidence type="ECO:0000313" key="3">
    <source>
        <dbReference type="EMBL" id="GGA84542.1"/>
    </source>
</evidence>
<sequence>MNFFDFLKDLNDTAKERLKTPITGAFFFSFVIWNWRPLVVLLFSGAQIEDRIVIVNNEYCSFWAIFWPLVLAFFYTLVVPKIMVAINNDLAPTKEKRVEDIYKTKKHQTSLKIELAKQEFELKNIETGNKQIEDLQQEIQKLRSGKDELIVNHKDEIGFLQAELNQMIKNYQTSSDNSSRLNNDLRVFNEDLNSELQELKKELSIDDRVIVALAKLTPQETSILRALAVNGFDDIHSNNWLSLMPKFNDLRLIDFDDENSYRISNFGREVVDRVGNISL</sequence>
<dbReference type="RefSeq" id="WP_188494846.1">
    <property type="nucleotide sequence ID" value="NZ_BMGA01000008.1"/>
</dbReference>
<keyword evidence="2" id="KW-1133">Transmembrane helix</keyword>
<feature type="coiled-coil region" evidence="1">
    <location>
        <begin position="125"/>
        <end position="209"/>
    </location>
</feature>
<dbReference type="EMBL" id="BMGA01000008">
    <property type="protein sequence ID" value="GGA84542.1"/>
    <property type="molecule type" value="Genomic_DNA"/>
</dbReference>
<keyword evidence="1" id="KW-0175">Coiled coil</keyword>
<organism evidence="3 4">
    <name type="scientific">Flavobacterium palustre</name>
    <dbReference type="NCBI Taxonomy" id="1476463"/>
    <lineage>
        <taxon>Bacteria</taxon>
        <taxon>Pseudomonadati</taxon>
        <taxon>Bacteroidota</taxon>
        <taxon>Flavobacteriia</taxon>
        <taxon>Flavobacteriales</taxon>
        <taxon>Flavobacteriaceae</taxon>
        <taxon>Flavobacterium</taxon>
    </lineage>
</organism>
<proteinExistence type="predicted"/>
<feature type="transmembrane region" description="Helical" evidence="2">
    <location>
        <begin position="64"/>
        <end position="86"/>
    </location>
</feature>
<protein>
    <submittedName>
        <fullName evidence="3">Uncharacterized protein</fullName>
    </submittedName>
</protein>
<evidence type="ECO:0000256" key="2">
    <source>
        <dbReference type="SAM" id="Phobius"/>
    </source>
</evidence>
<feature type="transmembrane region" description="Helical" evidence="2">
    <location>
        <begin position="21"/>
        <end position="44"/>
    </location>
</feature>
<gene>
    <name evidence="3" type="ORF">GCM10008015_26670</name>
</gene>
<keyword evidence="2" id="KW-0812">Transmembrane</keyword>
<keyword evidence="4" id="KW-1185">Reference proteome</keyword>
<accession>A0ABQ1HNX6</accession>